<accession>A0ACD5Z1K1</accession>
<reference evidence="1" key="2">
    <citation type="submission" date="2025-09" db="UniProtKB">
        <authorList>
            <consortium name="EnsemblPlants"/>
        </authorList>
    </citation>
    <scope>IDENTIFICATION</scope>
</reference>
<sequence>MRQPPGFKEKGKSQYICKLDKAIYGLKQAPHAWYSRLSSKLQNLGFVSFKSDTSLFIFDKNGVTMFLLIYVDDIIVTSSSETAVANLLQNLRGEFALKDLGELHYFLGIEVKHVSHGIILSQGKYANDILRRVDMHTCKVMDTPMSSTEKLSSQQGTVLGQEDATKYRSIVGALQYLSMTRPDISFAVNKVYQYLHAPTIEHWTAVKRILGYVKGSCNLGIKISKILLITCKCLL</sequence>
<protein>
    <submittedName>
        <fullName evidence="1">Uncharacterized protein</fullName>
    </submittedName>
</protein>
<reference evidence="1" key="1">
    <citation type="submission" date="2021-05" db="EMBL/GenBank/DDBJ databases">
        <authorList>
            <person name="Scholz U."/>
            <person name="Mascher M."/>
            <person name="Fiebig A."/>
        </authorList>
    </citation>
    <scope>NUCLEOTIDE SEQUENCE [LARGE SCALE GENOMIC DNA]</scope>
</reference>
<dbReference type="EnsemblPlants" id="AVESA.00010b.r2.6CG1079880.1">
    <property type="protein sequence ID" value="AVESA.00010b.r2.6CG1079880.1.CDS.1"/>
    <property type="gene ID" value="AVESA.00010b.r2.6CG1079880"/>
</dbReference>
<name>A0ACD5Z1K1_AVESA</name>
<evidence type="ECO:0000313" key="2">
    <source>
        <dbReference type="Proteomes" id="UP001732700"/>
    </source>
</evidence>
<keyword evidence="2" id="KW-1185">Reference proteome</keyword>
<organism evidence="1 2">
    <name type="scientific">Avena sativa</name>
    <name type="common">Oat</name>
    <dbReference type="NCBI Taxonomy" id="4498"/>
    <lineage>
        <taxon>Eukaryota</taxon>
        <taxon>Viridiplantae</taxon>
        <taxon>Streptophyta</taxon>
        <taxon>Embryophyta</taxon>
        <taxon>Tracheophyta</taxon>
        <taxon>Spermatophyta</taxon>
        <taxon>Magnoliopsida</taxon>
        <taxon>Liliopsida</taxon>
        <taxon>Poales</taxon>
        <taxon>Poaceae</taxon>
        <taxon>BOP clade</taxon>
        <taxon>Pooideae</taxon>
        <taxon>Poodae</taxon>
        <taxon>Poeae</taxon>
        <taxon>Poeae Chloroplast Group 1 (Aveneae type)</taxon>
        <taxon>Aveninae</taxon>
        <taxon>Avena</taxon>
    </lineage>
</organism>
<dbReference type="Proteomes" id="UP001732700">
    <property type="component" value="Chromosome 6C"/>
</dbReference>
<evidence type="ECO:0000313" key="1">
    <source>
        <dbReference type="EnsemblPlants" id="AVESA.00010b.r2.6CG1079880.1.CDS.1"/>
    </source>
</evidence>
<proteinExistence type="predicted"/>